<feature type="transmembrane region" description="Helical" evidence="6">
    <location>
        <begin position="6"/>
        <end position="27"/>
    </location>
</feature>
<reference evidence="8" key="1">
    <citation type="submission" date="2007-04" db="EMBL/GenBank/DDBJ databases">
        <title>Annotation of Pediculus humanus corporis strain USDA.</title>
        <authorList>
            <person name="Kirkness E."/>
            <person name="Hannick L."/>
            <person name="Hass B."/>
            <person name="Bruggner R."/>
            <person name="Lawson D."/>
            <person name="Bidwell S."/>
            <person name="Joardar V."/>
            <person name="Caler E."/>
            <person name="Walenz B."/>
            <person name="Inman J."/>
            <person name="Schobel S."/>
            <person name="Galinsky K."/>
            <person name="Amedeo P."/>
            <person name="Strausberg R."/>
        </authorList>
    </citation>
    <scope>NUCLEOTIDE SEQUENCE</scope>
    <source>
        <strain evidence="8">USDA</strain>
    </source>
</reference>
<reference evidence="8" key="2">
    <citation type="submission" date="2007-04" db="EMBL/GenBank/DDBJ databases">
        <title>The genome of the human body louse.</title>
        <authorList>
            <consortium name="The Human Body Louse Genome Consortium"/>
            <person name="Kirkness E."/>
            <person name="Walenz B."/>
            <person name="Hass B."/>
            <person name="Bruggner R."/>
            <person name="Strausberg R."/>
        </authorList>
    </citation>
    <scope>NUCLEOTIDE SEQUENCE</scope>
    <source>
        <strain evidence="8">USDA</strain>
    </source>
</reference>
<evidence type="ECO:0000256" key="6">
    <source>
        <dbReference type="SAM" id="Phobius"/>
    </source>
</evidence>
<evidence type="ECO:0000256" key="2">
    <source>
        <dbReference type="ARBA" id="ARBA00007200"/>
    </source>
</evidence>
<dbReference type="PANTHER" id="PTHR10877">
    <property type="entry name" value="POLYCYSTIN FAMILY MEMBER"/>
    <property type="match status" value="1"/>
</dbReference>
<keyword evidence="3 6" id="KW-0812">Transmembrane</keyword>
<dbReference type="GO" id="GO:0016020">
    <property type="term" value="C:membrane"/>
    <property type="evidence" value="ECO:0007669"/>
    <property type="project" value="UniProtKB-SubCell"/>
</dbReference>
<keyword evidence="4 6" id="KW-1133">Transmembrane helix</keyword>
<dbReference type="EMBL" id="DS235222">
    <property type="protein sequence ID" value="EEB13537.1"/>
    <property type="molecule type" value="Genomic_DNA"/>
</dbReference>
<evidence type="ECO:0000256" key="3">
    <source>
        <dbReference type="ARBA" id="ARBA00022692"/>
    </source>
</evidence>
<dbReference type="OrthoDB" id="5322100at2759"/>
<dbReference type="AlphaFoldDB" id="E0VJI1"/>
<dbReference type="PANTHER" id="PTHR10877:SF150">
    <property type="entry name" value="REJ DOMAIN-CONTAINING PROTEIN"/>
    <property type="match status" value="1"/>
</dbReference>
<dbReference type="VEuPathDB" id="VectorBase:PHUM245520"/>
<dbReference type="EnsemblMetazoa" id="PHUM245520-RA">
    <property type="protein sequence ID" value="PHUM245520-PA"/>
    <property type="gene ID" value="PHUM245520"/>
</dbReference>
<feature type="transmembrane region" description="Helical" evidence="6">
    <location>
        <begin position="400"/>
        <end position="421"/>
    </location>
</feature>
<accession>E0VJI1</accession>
<dbReference type="CTD" id="8230810"/>
<feature type="transmembrane region" description="Helical" evidence="6">
    <location>
        <begin position="463"/>
        <end position="483"/>
    </location>
</feature>
<dbReference type="KEGG" id="phu:Phum_PHUM245520"/>
<evidence type="ECO:0000256" key="4">
    <source>
        <dbReference type="ARBA" id="ARBA00022989"/>
    </source>
</evidence>
<evidence type="ECO:0000256" key="5">
    <source>
        <dbReference type="ARBA" id="ARBA00023136"/>
    </source>
</evidence>
<dbReference type="HOGENOM" id="CLU_515187_0_0_1"/>
<sequence>MASSVILIRYGMSFGMIKSYLWLTGILTSRPTLDYRRVYSLYLFNPENPQKLHDVKKNRKVNRNLYRPTPLWRLVDRLDDVKYNIEVRNLSADLLVYMIFMLIVCYLVLYNRAATGYFSYDVTKNLVVHSYYTNSLPFTKIKTYNSLVVYLKESLLPALLINHTQREKLERDNMSPSDYESYGYSNNTTVFQRSWTMDPAIKLIGIPRLRQLRATTETCTESKYIKSRNKKCAQELTMFNQEKGNFTIRWALFPKKDLNDLKVSPWYYQTGLETYTLPIFSQFSYYSSGGYVLNLAKNFNDSQLIIDYMHNLQWIDIQTRVIFIEFTTYCVNTNIFVVVTLIVEKSATGYLIPSYQIDPCVFLFTDRNFEIIYLFIVVSIFLRSHYVNNLVEILDKSSNNVFVSFIYAAACNYFLAMSSIIGRSVALDDTFDFQLFFLCPCKIYTGHRTSFFVKQKTINFSKYYLFTILTETAIKNLFFALYYQNEEEKKILREKALTALFLNVVRIPKHCLIGKDTEYFLIGNNNLFK</sequence>
<gene>
    <name evidence="9" type="primary">8230810</name>
    <name evidence="8" type="ORF">Phum_PHUM245520</name>
</gene>
<dbReference type="GO" id="GO:0050982">
    <property type="term" value="P:detection of mechanical stimulus"/>
    <property type="evidence" value="ECO:0007669"/>
    <property type="project" value="TreeGrafter"/>
</dbReference>
<feature type="transmembrane region" description="Helical" evidence="6">
    <location>
        <begin position="90"/>
        <end position="109"/>
    </location>
</feature>
<comment type="subcellular location">
    <subcellularLocation>
        <location evidence="1">Membrane</location>
        <topology evidence="1">Multi-pass membrane protein</topology>
    </subcellularLocation>
</comment>
<evidence type="ECO:0000259" key="7">
    <source>
        <dbReference type="Pfam" id="PF20519"/>
    </source>
</evidence>
<evidence type="ECO:0000313" key="10">
    <source>
        <dbReference type="Proteomes" id="UP000009046"/>
    </source>
</evidence>
<evidence type="ECO:0000313" key="8">
    <source>
        <dbReference type="EMBL" id="EEB13537.1"/>
    </source>
</evidence>
<dbReference type="GO" id="GO:0005262">
    <property type="term" value="F:calcium channel activity"/>
    <property type="evidence" value="ECO:0007669"/>
    <property type="project" value="TreeGrafter"/>
</dbReference>
<dbReference type="EMBL" id="AAZO01002843">
    <property type="status" value="NOT_ANNOTATED_CDS"/>
    <property type="molecule type" value="Genomic_DNA"/>
</dbReference>
<proteinExistence type="inferred from homology"/>
<name>E0VJI1_PEDHC</name>
<dbReference type="InterPro" id="IPR051223">
    <property type="entry name" value="Polycystin"/>
</dbReference>
<dbReference type="RefSeq" id="XP_002426275.1">
    <property type="nucleotide sequence ID" value="XM_002426230.1"/>
</dbReference>
<evidence type="ECO:0000313" key="9">
    <source>
        <dbReference type="EnsemblMetazoa" id="PHUM245520-PA"/>
    </source>
</evidence>
<dbReference type="Proteomes" id="UP000009046">
    <property type="component" value="Unassembled WGS sequence"/>
</dbReference>
<evidence type="ECO:0000256" key="1">
    <source>
        <dbReference type="ARBA" id="ARBA00004141"/>
    </source>
</evidence>
<comment type="similarity">
    <text evidence="2">Belongs to the polycystin family.</text>
</comment>
<organism>
    <name type="scientific">Pediculus humanus subsp. corporis</name>
    <name type="common">Body louse</name>
    <dbReference type="NCBI Taxonomy" id="121224"/>
    <lineage>
        <taxon>Eukaryota</taxon>
        <taxon>Metazoa</taxon>
        <taxon>Ecdysozoa</taxon>
        <taxon>Arthropoda</taxon>
        <taxon>Hexapoda</taxon>
        <taxon>Insecta</taxon>
        <taxon>Pterygota</taxon>
        <taxon>Neoptera</taxon>
        <taxon>Paraneoptera</taxon>
        <taxon>Psocodea</taxon>
        <taxon>Troctomorpha</taxon>
        <taxon>Phthiraptera</taxon>
        <taxon>Anoplura</taxon>
        <taxon>Pediculidae</taxon>
        <taxon>Pediculus</taxon>
    </lineage>
</organism>
<feature type="domain" description="Polycystin" evidence="7">
    <location>
        <begin position="138"/>
        <end position="360"/>
    </location>
</feature>
<keyword evidence="5 6" id="KW-0472">Membrane</keyword>
<dbReference type="InterPro" id="IPR046791">
    <property type="entry name" value="Polycystin_dom"/>
</dbReference>
<feature type="transmembrane region" description="Helical" evidence="6">
    <location>
        <begin position="371"/>
        <end position="388"/>
    </location>
</feature>
<dbReference type="eggNOG" id="KOG3599">
    <property type="taxonomic scope" value="Eukaryota"/>
</dbReference>
<dbReference type="Pfam" id="PF20519">
    <property type="entry name" value="Polycystin_dom"/>
    <property type="match status" value="1"/>
</dbReference>
<dbReference type="STRING" id="121224.E0VJI1"/>
<protein>
    <submittedName>
        <fullName evidence="8 9">Pkd1l2, putative</fullName>
    </submittedName>
</protein>
<keyword evidence="10" id="KW-1185">Reference proteome</keyword>
<dbReference type="InParanoid" id="E0VJI1"/>
<reference evidence="9" key="3">
    <citation type="submission" date="2021-02" db="UniProtKB">
        <authorList>
            <consortium name="EnsemblMetazoa"/>
        </authorList>
    </citation>
    <scope>IDENTIFICATION</scope>
    <source>
        <strain evidence="9">USDA</strain>
    </source>
</reference>
<dbReference type="GeneID" id="8230810"/>